<protein>
    <submittedName>
        <fullName evidence="1">Uncharacterized protein</fullName>
    </submittedName>
</protein>
<dbReference type="AlphaFoldDB" id="A0A0A9S8B3"/>
<name>A0A0A9S8B3_ARUDO</name>
<accession>A0A0A9S8B3</accession>
<reference evidence="1" key="2">
    <citation type="journal article" date="2015" name="Data Brief">
        <title>Shoot transcriptome of the giant reed, Arundo donax.</title>
        <authorList>
            <person name="Barrero R.A."/>
            <person name="Guerrero F.D."/>
            <person name="Moolhuijzen P."/>
            <person name="Goolsby J.A."/>
            <person name="Tidwell J."/>
            <person name="Bellgard S.E."/>
            <person name="Bellgard M.I."/>
        </authorList>
    </citation>
    <scope>NUCLEOTIDE SEQUENCE</scope>
    <source>
        <tissue evidence="1">Shoot tissue taken approximately 20 cm above the soil surface</tissue>
    </source>
</reference>
<dbReference type="EMBL" id="GBRH01281188">
    <property type="protein sequence ID" value="JAD16707.1"/>
    <property type="molecule type" value="Transcribed_RNA"/>
</dbReference>
<organism evidence="1">
    <name type="scientific">Arundo donax</name>
    <name type="common">Giant reed</name>
    <name type="synonym">Donax arundinaceus</name>
    <dbReference type="NCBI Taxonomy" id="35708"/>
    <lineage>
        <taxon>Eukaryota</taxon>
        <taxon>Viridiplantae</taxon>
        <taxon>Streptophyta</taxon>
        <taxon>Embryophyta</taxon>
        <taxon>Tracheophyta</taxon>
        <taxon>Spermatophyta</taxon>
        <taxon>Magnoliopsida</taxon>
        <taxon>Liliopsida</taxon>
        <taxon>Poales</taxon>
        <taxon>Poaceae</taxon>
        <taxon>PACMAD clade</taxon>
        <taxon>Arundinoideae</taxon>
        <taxon>Arundineae</taxon>
        <taxon>Arundo</taxon>
    </lineage>
</organism>
<reference evidence="1" key="1">
    <citation type="submission" date="2014-09" db="EMBL/GenBank/DDBJ databases">
        <authorList>
            <person name="Magalhaes I.L.F."/>
            <person name="Oliveira U."/>
            <person name="Santos F.R."/>
            <person name="Vidigal T.H.D.A."/>
            <person name="Brescovit A.D."/>
            <person name="Santos A.J."/>
        </authorList>
    </citation>
    <scope>NUCLEOTIDE SEQUENCE</scope>
    <source>
        <tissue evidence="1">Shoot tissue taken approximately 20 cm above the soil surface</tissue>
    </source>
</reference>
<proteinExistence type="predicted"/>
<sequence>MSGCEELSLDCHKQTHIRFKVLTQPKLVLESLTCLYGGTSDFRSLSNAFDPASAVKYSGVHID</sequence>
<evidence type="ECO:0000313" key="1">
    <source>
        <dbReference type="EMBL" id="JAD16707.1"/>
    </source>
</evidence>